<accession>X6NBD8</accession>
<dbReference type="PANTHER" id="PTHR10869">
    <property type="entry name" value="PROLYL 4-HYDROXYLASE ALPHA SUBUNIT"/>
    <property type="match status" value="1"/>
</dbReference>
<dbReference type="OrthoDB" id="420380at2759"/>
<protein>
    <recommendedName>
        <fullName evidence="6">Prolyl 4-hydroxylase alpha subunit domain-containing protein</fullName>
    </recommendedName>
</protein>
<evidence type="ECO:0000313" key="7">
    <source>
        <dbReference type="EMBL" id="ETO23084.1"/>
    </source>
</evidence>
<gene>
    <name evidence="7" type="ORF">RFI_14101</name>
</gene>
<proteinExistence type="predicted"/>
<dbReference type="AlphaFoldDB" id="X6NBD8"/>
<dbReference type="SMART" id="SM00702">
    <property type="entry name" value="P4Hc"/>
    <property type="match status" value="1"/>
</dbReference>
<evidence type="ECO:0000256" key="3">
    <source>
        <dbReference type="ARBA" id="ARBA00022964"/>
    </source>
</evidence>
<evidence type="ECO:0000256" key="2">
    <source>
        <dbReference type="ARBA" id="ARBA00022723"/>
    </source>
</evidence>
<dbReference type="EMBL" id="ASPP01010231">
    <property type="protein sequence ID" value="ETO23084.1"/>
    <property type="molecule type" value="Genomic_DNA"/>
</dbReference>
<sequence length="458" mass="52456">MSKSRKGKTKKNISDKMSKHVKDNVHKQLISGRMLWCIVPLLVVVLGFLNRKTPLASDGACDSKAQEWLNHDFPMKGYHLLCLGQKKTSISLTIYSPMETTSTTNSTRTLTVGEATYSKITWDMNTNNCSWSSFQEIREEVSQKLNINPSKRTRWGMYSSEGKQINDLMAWTSLLSKCCNSNSISSTMTTTKTFANSDDQLLLLLFEGGVFIYPGVRLNYQRSIRLSDSNVYNMTTLSLQPLMFSVHDFISEVEQSQLIDLTQQMIHQMTPSDVVESDSYSHWRTSSTAWIDWNTSVTNDDVSYRIGLLLNIPFSHQEKTQVLRYRENEKYGLHLDYFDSPNMRSANRVATVLWYMNDVPIGGQTIFPMQNNTVLDKIYNLYSIQQCQEFQRTINALLVTPEKGKVVIFYNLQANGELDDHSIHGSCPVGPNLTKWAANKWIWNIPQHTFQFHRSGLI</sequence>
<comment type="caution">
    <text evidence="7">The sequence shown here is derived from an EMBL/GenBank/DDBJ whole genome shotgun (WGS) entry which is preliminary data.</text>
</comment>
<reference evidence="7 8" key="1">
    <citation type="journal article" date="2013" name="Curr. Biol.">
        <title>The Genome of the Foraminiferan Reticulomyxa filosa.</title>
        <authorList>
            <person name="Glockner G."/>
            <person name="Hulsmann N."/>
            <person name="Schleicher M."/>
            <person name="Noegel A.A."/>
            <person name="Eichinger L."/>
            <person name="Gallinger C."/>
            <person name="Pawlowski J."/>
            <person name="Sierra R."/>
            <person name="Euteneuer U."/>
            <person name="Pillet L."/>
            <person name="Moustafa A."/>
            <person name="Platzer M."/>
            <person name="Groth M."/>
            <person name="Szafranski K."/>
            <person name="Schliwa M."/>
        </authorList>
    </citation>
    <scope>NUCLEOTIDE SEQUENCE [LARGE SCALE GENOMIC DNA]</scope>
</reference>
<evidence type="ECO:0000256" key="5">
    <source>
        <dbReference type="ARBA" id="ARBA00023004"/>
    </source>
</evidence>
<organism evidence="7 8">
    <name type="scientific">Reticulomyxa filosa</name>
    <dbReference type="NCBI Taxonomy" id="46433"/>
    <lineage>
        <taxon>Eukaryota</taxon>
        <taxon>Sar</taxon>
        <taxon>Rhizaria</taxon>
        <taxon>Retaria</taxon>
        <taxon>Foraminifera</taxon>
        <taxon>Monothalamids</taxon>
        <taxon>Reticulomyxidae</taxon>
        <taxon>Reticulomyxa</taxon>
    </lineage>
</organism>
<keyword evidence="2" id="KW-0479">Metal-binding</keyword>
<evidence type="ECO:0000313" key="8">
    <source>
        <dbReference type="Proteomes" id="UP000023152"/>
    </source>
</evidence>
<name>X6NBD8_RETFI</name>
<dbReference type="Proteomes" id="UP000023152">
    <property type="component" value="Unassembled WGS sequence"/>
</dbReference>
<dbReference type="InterPro" id="IPR045054">
    <property type="entry name" value="P4HA-like"/>
</dbReference>
<keyword evidence="5" id="KW-0408">Iron</keyword>
<comment type="cofactor">
    <cofactor evidence="1">
        <name>L-ascorbate</name>
        <dbReference type="ChEBI" id="CHEBI:38290"/>
    </cofactor>
</comment>
<evidence type="ECO:0000256" key="4">
    <source>
        <dbReference type="ARBA" id="ARBA00023002"/>
    </source>
</evidence>
<dbReference type="Pfam" id="PF13640">
    <property type="entry name" value="2OG-FeII_Oxy_3"/>
    <property type="match status" value="1"/>
</dbReference>
<dbReference type="PANTHER" id="PTHR10869:SF246">
    <property type="entry name" value="TRANSMEMBRANE PROLYL 4-HYDROXYLASE"/>
    <property type="match status" value="1"/>
</dbReference>
<dbReference type="GO" id="GO:0004656">
    <property type="term" value="F:procollagen-proline 4-dioxygenase activity"/>
    <property type="evidence" value="ECO:0007669"/>
    <property type="project" value="TreeGrafter"/>
</dbReference>
<keyword evidence="8" id="KW-1185">Reference proteome</keyword>
<dbReference type="GO" id="GO:0005783">
    <property type="term" value="C:endoplasmic reticulum"/>
    <property type="evidence" value="ECO:0007669"/>
    <property type="project" value="TreeGrafter"/>
</dbReference>
<dbReference type="GO" id="GO:0031418">
    <property type="term" value="F:L-ascorbic acid binding"/>
    <property type="evidence" value="ECO:0007669"/>
    <property type="project" value="InterPro"/>
</dbReference>
<evidence type="ECO:0000256" key="1">
    <source>
        <dbReference type="ARBA" id="ARBA00001961"/>
    </source>
</evidence>
<feature type="domain" description="Prolyl 4-hydroxylase alpha subunit" evidence="6">
    <location>
        <begin position="241"/>
        <end position="443"/>
    </location>
</feature>
<dbReference type="InterPro" id="IPR006620">
    <property type="entry name" value="Pro_4_hyd_alph"/>
</dbReference>
<dbReference type="Gene3D" id="2.60.120.620">
    <property type="entry name" value="q2cbj1_9rhob like domain"/>
    <property type="match status" value="1"/>
</dbReference>
<dbReference type="GO" id="GO:0005506">
    <property type="term" value="F:iron ion binding"/>
    <property type="evidence" value="ECO:0007669"/>
    <property type="project" value="InterPro"/>
</dbReference>
<evidence type="ECO:0000259" key="6">
    <source>
        <dbReference type="SMART" id="SM00702"/>
    </source>
</evidence>
<dbReference type="InterPro" id="IPR044862">
    <property type="entry name" value="Pro_4_hyd_alph_FE2OG_OXY"/>
</dbReference>
<keyword evidence="4" id="KW-0560">Oxidoreductase</keyword>
<keyword evidence="3" id="KW-0223">Dioxygenase</keyword>